<protein>
    <submittedName>
        <fullName evidence="1">Uncharacterized protein</fullName>
    </submittedName>
</protein>
<gene>
    <name evidence="1" type="ORF">SAMN04487911_10326</name>
</gene>
<evidence type="ECO:0000313" key="2">
    <source>
        <dbReference type="Proteomes" id="UP000184231"/>
    </source>
</evidence>
<dbReference type="Proteomes" id="UP000184231">
    <property type="component" value="Unassembled WGS sequence"/>
</dbReference>
<accession>A0A1M6BZ16</accession>
<dbReference type="AlphaFoldDB" id="A0A1M6BZ16"/>
<proteinExistence type="predicted"/>
<evidence type="ECO:0000313" key="1">
    <source>
        <dbReference type="EMBL" id="SHI53957.1"/>
    </source>
</evidence>
<name>A0A1M6BZ16_9FLAO</name>
<sequence length="69" mass="8026">MLNMILGSFFGLVQDLCFMAHNYNIYVILHILLDHQKAILRFTVDLYRILLGQIPNLRLKAVEKCCGFL</sequence>
<organism evidence="1 2">
    <name type="scientific">Arenibacter nanhaiticus</name>
    <dbReference type="NCBI Taxonomy" id="558155"/>
    <lineage>
        <taxon>Bacteria</taxon>
        <taxon>Pseudomonadati</taxon>
        <taxon>Bacteroidota</taxon>
        <taxon>Flavobacteriia</taxon>
        <taxon>Flavobacteriales</taxon>
        <taxon>Flavobacteriaceae</taxon>
        <taxon>Arenibacter</taxon>
    </lineage>
</organism>
<keyword evidence="2" id="KW-1185">Reference proteome</keyword>
<dbReference type="EMBL" id="FQYX01000003">
    <property type="protein sequence ID" value="SHI53957.1"/>
    <property type="molecule type" value="Genomic_DNA"/>
</dbReference>
<reference evidence="2" key="1">
    <citation type="submission" date="2016-11" db="EMBL/GenBank/DDBJ databases">
        <authorList>
            <person name="Varghese N."/>
            <person name="Submissions S."/>
        </authorList>
    </citation>
    <scope>NUCLEOTIDE SEQUENCE [LARGE SCALE GENOMIC DNA]</scope>
    <source>
        <strain evidence="2">CGMCC 1.8863</strain>
    </source>
</reference>